<evidence type="ECO:0000313" key="2">
    <source>
        <dbReference type="EMBL" id="KAK1900744.1"/>
    </source>
</evidence>
<protein>
    <submittedName>
        <fullName evidence="2">Phosphoribosylaminoimidazole carboxylase</fullName>
    </submittedName>
</protein>
<sequence>MYADFNKEESVFVIPHIPRSVKDFEKSAYEYAKSSIAHCHNVLSKARRADPGAPLRQELKERQSSLSPAAGFFGASLVMCLMGIGSGAFFFTKQPN</sequence>
<keyword evidence="1" id="KW-0472">Membrane</keyword>
<dbReference type="EMBL" id="JASDAP010000006">
    <property type="protein sequence ID" value="KAK1900744.1"/>
    <property type="molecule type" value="Genomic_DNA"/>
</dbReference>
<gene>
    <name evidence="2" type="ORF">KUDE01_003719</name>
</gene>
<reference evidence="2" key="1">
    <citation type="submission" date="2023-04" db="EMBL/GenBank/DDBJ databases">
        <title>Chromosome-level genome of Chaenocephalus aceratus.</title>
        <authorList>
            <person name="Park H."/>
        </authorList>
    </citation>
    <scope>NUCLEOTIDE SEQUENCE</scope>
    <source>
        <strain evidence="2">DE</strain>
        <tissue evidence="2">Muscle</tissue>
    </source>
</reference>
<keyword evidence="1" id="KW-0812">Transmembrane</keyword>
<proteinExistence type="predicted"/>
<keyword evidence="1" id="KW-1133">Transmembrane helix</keyword>
<comment type="caution">
    <text evidence="2">The sequence shown here is derived from an EMBL/GenBank/DDBJ whole genome shotgun (WGS) entry which is preliminary data.</text>
</comment>
<evidence type="ECO:0000313" key="3">
    <source>
        <dbReference type="Proteomes" id="UP001228049"/>
    </source>
</evidence>
<keyword evidence="3" id="KW-1185">Reference proteome</keyword>
<organism evidence="2 3">
    <name type="scientific">Dissostichus eleginoides</name>
    <name type="common">Patagonian toothfish</name>
    <name type="synonym">Dissostichus amissus</name>
    <dbReference type="NCBI Taxonomy" id="100907"/>
    <lineage>
        <taxon>Eukaryota</taxon>
        <taxon>Metazoa</taxon>
        <taxon>Chordata</taxon>
        <taxon>Craniata</taxon>
        <taxon>Vertebrata</taxon>
        <taxon>Euteleostomi</taxon>
        <taxon>Actinopterygii</taxon>
        <taxon>Neopterygii</taxon>
        <taxon>Teleostei</taxon>
        <taxon>Neoteleostei</taxon>
        <taxon>Acanthomorphata</taxon>
        <taxon>Eupercaria</taxon>
        <taxon>Perciformes</taxon>
        <taxon>Notothenioidei</taxon>
        <taxon>Nototheniidae</taxon>
        <taxon>Dissostichus</taxon>
    </lineage>
</organism>
<dbReference type="AlphaFoldDB" id="A0AAD9CFT9"/>
<dbReference type="Proteomes" id="UP001228049">
    <property type="component" value="Unassembled WGS sequence"/>
</dbReference>
<accession>A0AAD9CFT9</accession>
<name>A0AAD9CFT9_DISEL</name>
<feature type="transmembrane region" description="Helical" evidence="1">
    <location>
        <begin position="69"/>
        <end position="91"/>
    </location>
</feature>
<evidence type="ECO:0000256" key="1">
    <source>
        <dbReference type="SAM" id="Phobius"/>
    </source>
</evidence>